<evidence type="ECO:0000313" key="1">
    <source>
        <dbReference type="EMBL" id="EMY76285.1"/>
    </source>
</evidence>
<protein>
    <submittedName>
        <fullName evidence="1">Uncharacterized protein</fullName>
    </submittedName>
</protein>
<dbReference type="STRING" id="1218598.LEP1GSC060_1632"/>
<comment type="caution">
    <text evidence="1">The sequence shown here is derived from an EMBL/GenBank/DDBJ whole genome shotgun (WGS) entry which is preliminary data.</text>
</comment>
<dbReference type="Proteomes" id="UP000012313">
    <property type="component" value="Unassembled WGS sequence"/>
</dbReference>
<proteinExistence type="predicted"/>
<keyword evidence="2" id="KW-1185">Reference proteome</keyword>
<organism evidence="1 2">
    <name type="scientific">Leptospira weilii serovar Ranarum str. ICFT</name>
    <dbReference type="NCBI Taxonomy" id="1218598"/>
    <lineage>
        <taxon>Bacteria</taxon>
        <taxon>Pseudomonadati</taxon>
        <taxon>Spirochaetota</taxon>
        <taxon>Spirochaetia</taxon>
        <taxon>Leptospirales</taxon>
        <taxon>Leptospiraceae</taxon>
        <taxon>Leptospira</taxon>
    </lineage>
</organism>
<accession>N1WBG8</accession>
<dbReference type="AlphaFoldDB" id="N1WBG8"/>
<gene>
    <name evidence="1" type="ORF">LEP1GSC060_1632</name>
</gene>
<evidence type="ECO:0000313" key="2">
    <source>
        <dbReference type="Proteomes" id="UP000012313"/>
    </source>
</evidence>
<name>N1WBG8_9LEPT</name>
<dbReference type="EMBL" id="AOHC02000052">
    <property type="protein sequence ID" value="EMY76285.1"/>
    <property type="molecule type" value="Genomic_DNA"/>
</dbReference>
<sequence>MRLRYRITDVLRFEEKIKTIGKPLVPVFCELRKCIERAVFKREYEKNIIFDLTTLIGPVQIRSLSVFKR</sequence>
<reference evidence="1" key="1">
    <citation type="submission" date="2013-03" db="EMBL/GenBank/DDBJ databases">
        <authorList>
            <person name="Harkins D.M."/>
            <person name="Durkin A.S."/>
            <person name="Brinkac L.M."/>
            <person name="Haft D.H."/>
            <person name="Selengut J.D."/>
            <person name="Sanka R."/>
            <person name="DePew J."/>
            <person name="Purushe J."/>
            <person name="Hartskeerl R.A."/>
            <person name="Ahmed A."/>
            <person name="van der Linden H."/>
            <person name="Goris M.G.A."/>
            <person name="Vinetz J.M."/>
            <person name="Sutton G.G."/>
            <person name="Nierman W.C."/>
            <person name="Fouts D.E."/>
        </authorList>
    </citation>
    <scope>NUCLEOTIDE SEQUENCE [LARGE SCALE GENOMIC DNA]</scope>
    <source>
        <strain evidence="1">ICFT</strain>
    </source>
</reference>